<protein>
    <submittedName>
        <fullName evidence="3">Chemotaxis protein CheX</fullName>
    </submittedName>
</protein>
<dbReference type="CDD" id="cd17906">
    <property type="entry name" value="CheX"/>
    <property type="match status" value="1"/>
</dbReference>
<dbReference type="InterPro" id="IPR038756">
    <property type="entry name" value="CheX-like"/>
</dbReference>
<evidence type="ECO:0000313" key="4">
    <source>
        <dbReference type="Proteomes" id="UP000217265"/>
    </source>
</evidence>
<dbReference type="EMBL" id="CP023344">
    <property type="protein sequence ID" value="ATC64070.1"/>
    <property type="molecule type" value="Genomic_DNA"/>
</dbReference>
<evidence type="ECO:0000256" key="1">
    <source>
        <dbReference type="ARBA" id="ARBA00022500"/>
    </source>
</evidence>
<evidence type="ECO:0000259" key="2">
    <source>
        <dbReference type="Pfam" id="PF13690"/>
    </source>
</evidence>
<dbReference type="KEGG" id="vbh:CMV30_08955"/>
<dbReference type="InterPro" id="IPR028051">
    <property type="entry name" value="CheX-like_dom"/>
</dbReference>
<organism evidence="3 4">
    <name type="scientific">Nibricoccus aquaticus</name>
    <dbReference type="NCBI Taxonomy" id="2576891"/>
    <lineage>
        <taxon>Bacteria</taxon>
        <taxon>Pseudomonadati</taxon>
        <taxon>Verrucomicrobiota</taxon>
        <taxon>Opitutia</taxon>
        <taxon>Opitutales</taxon>
        <taxon>Opitutaceae</taxon>
        <taxon>Nibricoccus</taxon>
    </lineage>
</organism>
<dbReference type="Pfam" id="PF13690">
    <property type="entry name" value="CheX"/>
    <property type="match status" value="1"/>
</dbReference>
<gene>
    <name evidence="3" type="ORF">CMV30_08955</name>
</gene>
<sequence>MPTIDQISESVFRETINRAVQDVFKTMLGKTASLADSTGALANADGSPWAHPVHISGQHVVGTVGFIGDISGLIYLYLEDKFANDVASHMLGMTLAEIDEAGHEVVNDAVGELTNMTVGTFKNQLADKGFPCKLTIPSILRGSNFSIEPVSSATRRIYRFQVGEHHIVADLLMKSGE</sequence>
<keyword evidence="1" id="KW-0145">Chemotaxis</keyword>
<dbReference type="OrthoDB" id="191082at2"/>
<dbReference type="GO" id="GO:0006935">
    <property type="term" value="P:chemotaxis"/>
    <property type="evidence" value="ECO:0007669"/>
    <property type="project" value="UniProtKB-KW"/>
</dbReference>
<accession>A0A290QA45</accession>
<dbReference type="SUPFAM" id="SSF103039">
    <property type="entry name" value="CheC-like"/>
    <property type="match status" value="1"/>
</dbReference>
<reference evidence="3 4" key="1">
    <citation type="submission" date="2017-09" db="EMBL/GenBank/DDBJ databases">
        <title>Complete genome sequence of Verrucomicrobial strain HZ-65, isolated from freshwater.</title>
        <authorList>
            <person name="Choi A."/>
        </authorList>
    </citation>
    <scope>NUCLEOTIDE SEQUENCE [LARGE SCALE GENOMIC DNA]</scope>
    <source>
        <strain evidence="3 4">HZ-65</strain>
    </source>
</reference>
<dbReference type="AlphaFoldDB" id="A0A290QA45"/>
<dbReference type="Proteomes" id="UP000217265">
    <property type="component" value="Chromosome"/>
</dbReference>
<feature type="domain" description="Chemotaxis phosphatase CheX-like" evidence="2">
    <location>
        <begin position="60"/>
        <end position="160"/>
    </location>
</feature>
<dbReference type="Gene3D" id="3.40.1550.10">
    <property type="entry name" value="CheC-like"/>
    <property type="match status" value="1"/>
</dbReference>
<keyword evidence="4" id="KW-1185">Reference proteome</keyword>
<dbReference type="PANTHER" id="PTHR39452:SF1">
    <property type="entry name" value="CHEY-P PHOSPHATASE CHEX"/>
    <property type="match status" value="1"/>
</dbReference>
<evidence type="ECO:0000313" key="3">
    <source>
        <dbReference type="EMBL" id="ATC64070.1"/>
    </source>
</evidence>
<name>A0A290QA45_9BACT</name>
<dbReference type="RefSeq" id="WP_096055702.1">
    <property type="nucleotide sequence ID" value="NZ_CP023344.1"/>
</dbReference>
<dbReference type="PANTHER" id="PTHR39452">
    <property type="entry name" value="CHEY-P PHOSPHATASE CHEX"/>
    <property type="match status" value="1"/>
</dbReference>
<dbReference type="InterPro" id="IPR028976">
    <property type="entry name" value="CheC-like_sf"/>
</dbReference>
<proteinExistence type="predicted"/>